<name>A0A089LZE4_9BACL</name>
<dbReference type="AlphaFoldDB" id="A0A089LZE4"/>
<evidence type="ECO:0000313" key="1">
    <source>
        <dbReference type="EMBL" id="AIQ65500.1"/>
    </source>
</evidence>
<sequence>MPFGKFAFVTNGWDGTCNLYQDGTTAAGSIYVNAAAEGEGGGSAIGTYASTRMKAGTAKVLQRFMIYYRNENCHFLAKNKERFYITRRTVPKAGR</sequence>
<evidence type="ECO:0000313" key="2">
    <source>
        <dbReference type="Proteomes" id="UP000029507"/>
    </source>
</evidence>
<accession>A0A089LZE4</accession>
<reference evidence="1 2" key="1">
    <citation type="submission" date="2014-08" db="EMBL/GenBank/DDBJ databases">
        <title>Comparative genomics of the Paenibacillus odorifer group.</title>
        <authorList>
            <person name="den Bakker H.C."/>
            <person name="Tsai Y.-C."/>
            <person name="Martin N."/>
            <person name="Korlach J."/>
            <person name="Wiedmann M."/>
        </authorList>
    </citation>
    <scope>NUCLEOTIDE SEQUENCE [LARGE SCALE GENOMIC DNA]</scope>
    <source>
        <strain evidence="1 2">DSM 14472</strain>
    </source>
</reference>
<proteinExistence type="predicted"/>
<dbReference type="HOGENOM" id="CLU_2370219_0_0_9"/>
<dbReference type="EMBL" id="CP009286">
    <property type="protein sequence ID" value="AIQ65500.1"/>
    <property type="molecule type" value="Genomic_DNA"/>
</dbReference>
<gene>
    <name evidence="1" type="ORF">PSTEL_22665</name>
</gene>
<dbReference type="KEGG" id="pste:PSTEL_22665"/>
<protein>
    <submittedName>
        <fullName evidence="1">Uncharacterized protein</fullName>
    </submittedName>
</protein>
<dbReference type="Proteomes" id="UP000029507">
    <property type="component" value="Chromosome"/>
</dbReference>
<organism evidence="1 2">
    <name type="scientific">Paenibacillus stellifer</name>
    <dbReference type="NCBI Taxonomy" id="169760"/>
    <lineage>
        <taxon>Bacteria</taxon>
        <taxon>Bacillati</taxon>
        <taxon>Bacillota</taxon>
        <taxon>Bacilli</taxon>
        <taxon>Bacillales</taxon>
        <taxon>Paenibacillaceae</taxon>
        <taxon>Paenibacillus</taxon>
    </lineage>
</organism>
<keyword evidence="2" id="KW-1185">Reference proteome</keyword>